<dbReference type="Pfam" id="PF00149">
    <property type="entry name" value="Metallophos"/>
    <property type="match status" value="1"/>
</dbReference>
<evidence type="ECO:0000256" key="2">
    <source>
        <dbReference type="ARBA" id="ARBA00012646"/>
    </source>
</evidence>
<comment type="caution">
    <text evidence="10">The sequence shown here is derived from an EMBL/GenBank/DDBJ whole genome shotgun (WGS) entry which is preliminary data.</text>
</comment>
<evidence type="ECO:0000256" key="1">
    <source>
        <dbReference type="ARBA" id="ARBA00000032"/>
    </source>
</evidence>
<dbReference type="PIRSF" id="PIRSF000898">
    <property type="entry name" value="Acid_Ptase_5"/>
    <property type="match status" value="1"/>
</dbReference>
<dbReference type="InterPro" id="IPR051558">
    <property type="entry name" value="Metallophosphoesterase_PAP"/>
</dbReference>
<evidence type="ECO:0000256" key="5">
    <source>
        <dbReference type="ARBA" id="ARBA00022801"/>
    </source>
</evidence>
<name>A0AAD9L662_RIDPI</name>
<evidence type="ECO:0000256" key="8">
    <source>
        <dbReference type="PIRSR" id="PIRSR000898-3"/>
    </source>
</evidence>
<evidence type="ECO:0000256" key="7">
    <source>
        <dbReference type="PIRSR" id="PIRSR000898-1"/>
    </source>
</evidence>
<evidence type="ECO:0000313" key="10">
    <source>
        <dbReference type="EMBL" id="KAK2183736.1"/>
    </source>
</evidence>
<sequence>MAKLNEIIECAVVIIGVVCLTQGKAGQAKNSIHFLTLGDFGGMPYYPYATPIEMAVAKQMSKVADKNPIDFVLTLGDNFYFDGVKSVDDPRFTETYSRVFYQRSLAVDWYMVAGNHDYKGNISAQIAYTKVSKTWKYPDYYYKMAFTIPGSDMTLEIIMIDTIILCGNTDDEIDLAPSGPVSLTAAKQHWAWLAKQIEQSTADYVIVAGHYPVLSVGIHGPTKILLDNLQPLLHANNVTAYFSGHDHNLQHLQSSEKASVVDYFVSGAADTIDPFLKHKADVPKGALKYFWGKVISLGGFGRVEVYKENMTFTFMDSFGKTLYQHAMLPRHRRK</sequence>
<feature type="binding site" evidence="7">
    <location>
        <position position="77"/>
    </location>
    <ligand>
        <name>Fe cation</name>
        <dbReference type="ChEBI" id="CHEBI:24875"/>
        <label>1</label>
    </ligand>
</feature>
<evidence type="ECO:0000313" key="11">
    <source>
        <dbReference type="Proteomes" id="UP001209878"/>
    </source>
</evidence>
<feature type="binding site" evidence="7">
    <location>
        <position position="115"/>
    </location>
    <ligand>
        <name>Fe cation</name>
        <dbReference type="ChEBI" id="CHEBI:24875"/>
        <label>2</label>
    </ligand>
</feature>
<evidence type="ECO:0000256" key="3">
    <source>
        <dbReference type="ARBA" id="ARBA00015822"/>
    </source>
</evidence>
<feature type="binding site" evidence="7">
    <location>
        <position position="39"/>
    </location>
    <ligand>
        <name>Fe cation</name>
        <dbReference type="ChEBI" id="CHEBI:24875"/>
        <label>1</label>
    </ligand>
</feature>
<dbReference type="SUPFAM" id="SSF56300">
    <property type="entry name" value="Metallo-dependent phosphatases"/>
    <property type="match status" value="1"/>
</dbReference>
<keyword evidence="5 6" id="KW-0378">Hydrolase</keyword>
<organism evidence="10 11">
    <name type="scientific">Ridgeia piscesae</name>
    <name type="common">Tubeworm</name>
    <dbReference type="NCBI Taxonomy" id="27915"/>
    <lineage>
        <taxon>Eukaryota</taxon>
        <taxon>Metazoa</taxon>
        <taxon>Spiralia</taxon>
        <taxon>Lophotrochozoa</taxon>
        <taxon>Annelida</taxon>
        <taxon>Polychaeta</taxon>
        <taxon>Sedentaria</taxon>
        <taxon>Canalipalpata</taxon>
        <taxon>Sabellida</taxon>
        <taxon>Siboglinidae</taxon>
        <taxon>Ridgeia</taxon>
    </lineage>
</organism>
<accession>A0AAD9L662</accession>
<dbReference type="Proteomes" id="UP001209878">
    <property type="component" value="Unassembled WGS sequence"/>
</dbReference>
<keyword evidence="6 7" id="KW-0408">Iron</keyword>
<dbReference type="InterPro" id="IPR004843">
    <property type="entry name" value="Calcineurin-like_PHP"/>
</dbReference>
<feature type="binding site" evidence="7">
    <location>
        <position position="77"/>
    </location>
    <ligand>
        <name>Fe cation</name>
        <dbReference type="ChEBI" id="CHEBI:24875"/>
        <label>2</label>
    </ligand>
</feature>
<dbReference type="GO" id="GO:0045453">
    <property type="term" value="P:bone resorption"/>
    <property type="evidence" value="ECO:0007669"/>
    <property type="project" value="TreeGrafter"/>
</dbReference>
<keyword evidence="4" id="KW-0732">Signal</keyword>
<comment type="catalytic activity">
    <reaction evidence="1 6">
        <text>a phosphate monoester + H2O = an alcohol + phosphate</text>
        <dbReference type="Rhea" id="RHEA:15017"/>
        <dbReference type="ChEBI" id="CHEBI:15377"/>
        <dbReference type="ChEBI" id="CHEBI:30879"/>
        <dbReference type="ChEBI" id="CHEBI:43474"/>
        <dbReference type="ChEBI" id="CHEBI:67140"/>
        <dbReference type="EC" id="3.1.3.2"/>
    </reaction>
</comment>
<dbReference type="CDD" id="cd07378">
    <property type="entry name" value="MPP_ACP5"/>
    <property type="match status" value="1"/>
</dbReference>
<evidence type="ECO:0000256" key="4">
    <source>
        <dbReference type="ARBA" id="ARBA00022729"/>
    </source>
</evidence>
<dbReference type="Gene3D" id="3.60.21.10">
    <property type="match status" value="1"/>
</dbReference>
<feature type="domain" description="Calcineurin-like phosphoesterase" evidence="9">
    <location>
        <begin position="60"/>
        <end position="248"/>
    </location>
</feature>
<dbReference type="AlphaFoldDB" id="A0AAD9L662"/>
<dbReference type="GO" id="GO:0003993">
    <property type="term" value="F:acid phosphatase activity"/>
    <property type="evidence" value="ECO:0007669"/>
    <property type="project" value="UniProtKB-UniRule"/>
</dbReference>
<feature type="binding site" evidence="7">
    <location>
        <position position="247"/>
    </location>
    <ligand>
        <name>Fe cation</name>
        <dbReference type="ChEBI" id="CHEBI:24875"/>
        <label>1</label>
    </ligand>
</feature>
<comment type="cofactor">
    <cofactor evidence="7">
        <name>Fe cation</name>
        <dbReference type="ChEBI" id="CHEBI:24875"/>
    </cofactor>
    <text evidence="7">Binds 2 iron ions per subunit.</text>
</comment>
<gene>
    <name evidence="10" type="ORF">NP493_297g00029</name>
</gene>
<dbReference type="PANTHER" id="PTHR10161:SF14">
    <property type="entry name" value="TARTRATE-RESISTANT ACID PHOSPHATASE TYPE 5"/>
    <property type="match status" value="1"/>
</dbReference>
<evidence type="ECO:0000259" key="9">
    <source>
        <dbReference type="Pfam" id="PF00149"/>
    </source>
</evidence>
<dbReference type="PANTHER" id="PTHR10161">
    <property type="entry name" value="TARTRATE-RESISTANT ACID PHOSPHATASE TYPE 5"/>
    <property type="match status" value="1"/>
</dbReference>
<dbReference type="FunFam" id="3.60.21.10:FF:000062">
    <property type="entry name" value="Tartrate-resistant acid phosphatase type 5"/>
    <property type="match status" value="1"/>
</dbReference>
<feature type="binding site" evidence="7">
    <location>
        <position position="210"/>
    </location>
    <ligand>
        <name>Fe cation</name>
        <dbReference type="ChEBI" id="CHEBI:24875"/>
        <label>2</label>
    </ligand>
</feature>
<keyword evidence="7" id="KW-0479">Metal-binding</keyword>
<dbReference type="EMBL" id="JAODUO010000297">
    <property type="protein sequence ID" value="KAK2183736.1"/>
    <property type="molecule type" value="Genomic_DNA"/>
</dbReference>
<dbReference type="InterPro" id="IPR029052">
    <property type="entry name" value="Metallo-depent_PP-like"/>
</dbReference>
<dbReference type="InterPro" id="IPR024927">
    <property type="entry name" value="Acid_PPase"/>
</dbReference>
<feature type="binding site" evidence="7">
    <location>
        <position position="245"/>
    </location>
    <ligand>
        <name>Fe cation</name>
        <dbReference type="ChEBI" id="CHEBI:24875"/>
        <label>2</label>
    </ligand>
</feature>
<proteinExistence type="predicted"/>
<protein>
    <recommendedName>
        <fullName evidence="3 6">Tartrate-resistant acid phosphatase type 5</fullName>
        <ecNumber evidence="2 6">3.1.3.2</ecNumber>
    </recommendedName>
</protein>
<feature type="glycosylation site" description="N-linked (GlcNAc...) asparagine" evidence="8">
    <location>
        <position position="121"/>
    </location>
</feature>
<evidence type="ECO:0000256" key="6">
    <source>
        <dbReference type="PIRNR" id="PIRNR000898"/>
    </source>
</evidence>
<keyword evidence="11" id="KW-1185">Reference proteome</keyword>
<dbReference type="GO" id="GO:0046872">
    <property type="term" value="F:metal ion binding"/>
    <property type="evidence" value="ECO:0007669"/>
    <property type="project" value="UniProtKB-KW"/>
</dbReference>
<reference evidence="10" key="1">
    <citation type="journal article" date="2023" name="Mol. Biol. Evol.">
        <title>Third-Generation Sequencing Reveals the Adaptive Role of the Epigenome in Three Deep-Sea Polychaetes.</title>
        <authorList>
            <person name="Perez M."/>
            <person name="Aroh O."/>
            <person name="Sun Y."/>
            <person name="Lan Y."/>
            <person name="Juniper S.K."/>
            <person name="Young C.R."/>
            <person name="Angers B."/>
            <person name="Qian P.Y."/>
        </authorList>
    </citation>
    <scope>NUCLEOTIDE SEQUENCE</scope>
    <source>
        <strain evidence="10">R07B-5</strain>
    </source>
</reference>
<dbReference type="EC" id="3.1.3.2" evidence="2 6"/>
<feature type="binding site" evidence="7">
    <location>
        <position position="80"/>
    </location>
    <ligand>
        <name>Fe cation</name>
        <dbReference type="ChEBI" id="CHEBI:24875"/>
        <label>1</label>
    </ligand>
</feature>